<keyword evidence="4" id="KW-0498">Mitosis</keyword>
<dbReference type="Gene3D" id="1.20.5.170">
    <property type="match status" value="1"/>
</dbReference>
<dbReference type="Gene3D" id="6.10.250.90">
    <property type="match status" value="1"/>
</dbReference>
<dbReference type="GeneID" id="107119572"/>
<evidence type="ECO:0000256" key="8">
    <source>
        <dbReference type="SAM" id="MobiDB-lite"/>
    </source>
</evidence>
<accession>A0ABM1KV31</accession>
<dbReference type="Proteomes" id="UP000694871">
    <property type="component" value="Unplaced"/>
</dbReference>
<protein>
    <submittedName>
        <fullName evidence="10">Mitotic spindle assembly checkpoint protein MAD1</fullName>
    </submittedName>
</protein>
<sequence>MAGAGESPAAWGSKEDPEDNTLVLTIMKRFNESLASDETSVLDRSVLDTTRRPLQMQYQQMMRVEAEAEQIHSGVRLLQAEREKMQMEMSHKRARIELEKQATTHARNYEREADRNQDLQKQIRQCQEREKEAENKLKEQIEINRACQKSMESLNQKLQEKANQLAEANENSTELKAKVSELQLKLWKQEMEIKDRELEKLEMTEQLGAQRKQWQEASQEIQGLQAKLAQMTEKEQKIQALEQKLALQEQDAVVVRSMKADLVRFPKMERELQQLREENAYLREMKENTGLLREEVDSLQRKLERFEKVQADLVALELEKEKLQGKLNTWEKVDPSTGLSIKSPDDLSRYVVAVQHQELVLKEQNSAIASSARELENARKQLQDELLKVQSQLLDEKKKREQAETMARCLQKRVQLLIKNRDGLKGILNSYDSELLHSADHSPQLIARLEEAEDMVQKVEAHTAEMEVQLSQALEEAGNQKKRADVLEVELQLLKSQESTKELSFFIAREGVNALRLKIEELETERSQLEEEKKSLEMKLEQVGNHDSGKTKVLHLSENPASLAKRQHQQEQANLREECQRLRERIQVLERGDSPPETSEGSASLPEGATSLPSTSEVSELKTKLESEKKINQRLKEIFHSKIQEFRKVYYSLTGYQIDMTCESQYRVTSMYAEHKEDCLIFRSVKPTSSKMQLLETEFSKTLGEMIDFHLHQQKSIPAFLSALTLDLFSRQTVA</sequence>
<dbReference type="Gene3D" id="3.30.457.60">
    <property type="match status" value="1"/>
</dbReference>
<organism evidence="9 10">
    <name type="scientific">Gekko japonicus</name>
    <name type="common">Schlegel's Japanese gecko</name>
    <dbReference type="NCBI Taxonomy" id="146911"/>
    <lineage>
        <taxon>Eukaryota</taxon>
        <taxon>Metazoa</taxon>
        <taxon>Chordata</taxon>
        <taxon>Craniata</taxon>
        <taxon>Vertebrata</taxon>
        <taxon>Euteleostomi</taxon>
        <taxon>Lepidosauria</taxon>
        <taxon>Squamata</taxon>
        <taxon>Bifurcata</taxon>
        <taxon>Gekkota</taxon>
        <taxon>Gekkonidae</taxon>
        <taxon>Gekkoninae</taxon>
        <taxon>Gekko</taxon>
    </lineage>
</organism>
<evidence type="ECO:0000313" key="9">
    <source>
        <dbReference type="Proteomes" id="UP000694871"/>
    </source>
</evidence>
<dbReference type="Pfam" id="PF05557">
    <property type="entry name" value="MAD"/>
    <property type="match status" value="1"/>
</dbReference>
<evidence type="ECO:0000256" key="6">
    <source>
        <dbReference type="ARBA" id="ARBA00023306"/>
    </source>
</evidence>
<keyword evidence="3" id="KW-0132">Cell division</keyword>
<evidence type="ECO:0000256" key="3">
    <source>
        <dbReference type="ARBA" id="ARBA00022618"/>
    </source>
</evidence>
<keyword evidence="5" id="KW-0539">Nucleus</keyword>
<dbReference type="InterPro" id="IPR008672">
    <property type="entry name" value="Mad1"/>
</dbReference>
<evidence type="ECO:0000256" key="4">
    <source>
        <dbReference type="ARBA" id="ARBA00022776"/>
    </source>
</evidence>
<evidence type="ECO:0000256" key="7">
    <source>
        <dbReference type="SAM" id="Coils"/>
    </source>
</evidence>
<dbReference type="SUPFAM" id="SSF75704">
    <property type="entry name" value="Mitotic arrest deficient-like 1, Mad1"/>
    <property type="match status" value="1"/>
</dbReference>
<gene>
    <name evidence="10" type="primary">MAD1L1</name>
</gene>
<comment type="similarity">
    <text evidence="2">Belongs to the MAD1 family.</text>
</comment>
<comment type="subcellular location">
    <subcellularLocation>
        <location evidence="1">Nucleus</location>
    </subcellularLocation>
</comment>
<dbReference type="PANTHER" id="PTHR23168:SF0">
    <property type="entry name" value="MITOTIC SPINDLE ASSEMBLY CHECKPOINT PROTEIN MAD1"/>
    <property type="match status" value="1"/>
</dbReference>
<evidence type="ECO:0000256" key="5">
    <source>
        <dbReference type="ARBA" id="ARBA00023242"/>
    </source>
</evidence>
<proteinExistence type="inferred from homology"/>
<feature type="region of interest" description="Disordered" evidence="8">
    <location>
        <begin position="588"/>
        <end position="623"/>
    </location>
</feature>
<evidence type="ECO:0000256" key="1">
    <source>
        <dbReference type="ARBA" id="ARBA00004123"/>
    </source>
</evidence>
<dbReference type="PANTHER" id="PTHR23168">
    <property type="entry name" value="MITOTIC SPINDLE ASSEMBLY CHECKPOINT PROTEIN MAD1 MITOTIC ARREST DEFICIENT-LIKE PROTEIN 1"/>
    <property type="match status" value="1"/>
</dbReference>
<reference evidence="10" key="1">
    <citation type="submission" date="2025-08" db="UniProtKB">
        <authorList>
            <consortium name="RefSeq"/>
        </authorList>
    </citation>
    <scope>IDENTIFICATION</scope>
</reference>
<feature type="coiled-coil region" evidence="7">
    <location>
        <begin position="75"/>
        <end position="333"/>
    </location>
</feature>
<feature type="coiled-coil region" evidence="7">
    <location>
        <begin position="361"/>
        <end position="420"/>
    </location>
</feature>
<keyword evidence="7" id="KW-0175">Coiled coil</keyword>
<keyword evidence="9" id="KW-1185">Reference proteome</keyword>
<keyword evidence="6" id="KW-0131">Cell cycle</keyword>
<dbReference type="RefSeq" id="XP_015277568.1">
    <property type="nucleotide sequence ID" value="XM_015422082.1"/>
</dbReference>
<evidence type="ECO:0000313" key="10">
    <source>
        <dbReference type="RefSeq" id="XP_015277568.1"/>
    </source>
</evidence>
<name>A0ABM1KV31_GEKJA</name>
<evidence type="ECO:0000256" key="2">
    <source>
        <dbReference type="ARBA" id="ARBA00008029"/>
    </source>
</evidence>